<accession>A0A0A9HP88</accession>
<protein>
    <submittedName>
        <fullName evidence="1">Uncharacterized protein</fullName>
    </submittedName>
</protein>
<dbReference type="EMBL" id="GBRH01158926">
    <property type="protein sequence ID" value="JAE38970.1"/>
    <property type="molecule type" value="Transcribed_RNA"/>
</dbReference>
<organism evidence="1">
    <name type="scientific">Arundo donax</name>
    <name type="common">Giant reed</name>
    <name type="synonym">Donax arundinaceus</name>
    <dbReference type="NCBI Taxonomy" id="35708"/>
    <lineage>
        <taxon>Eukaryota</taxon>
        <taxon>Viridiplantae</taxon>
        <taxon>Streptophyta</taxon>
        <taxon>Embryophyta</taxon>
        <taxon>Tracheophyta</taxon>
        <taxon>Spermatophyta</taxon>
        <taxon>Magnoliopsida</taxon>
        <taxon>Liliopsida</taxon>
        <taxon>Poales</taxon>
        <taxon>Poaceae</taxon>
        <taxon>PACMAD clade</taxon>
        <taxon>Arundinoideae</taxon>
        <taxon>Arundineae</taxon>
        <taxon>Arundo</taxon>
    </lineage>
</organism>
<dbReference type="AlphaFoldDB" id="A0A0A9HP88"/>
<reference evidence="1" key="2">
    <citation type="journal article" date="2015" name="Data Brief">
        <title>Shoot transcriptome of the giant reed, Arundo donax.</title>
        <authorList>
            <person name="Barrero R.A."/>
            <person name="Guerrero F.D."/>
            <person name="Moolhuijzen P."/>
            <person name="Goolsby J.A."/>
            <person name="Tidwell J."/>
            <person name="Bellgard S.E."/>
            <person name="Bellgard M.I."/>
        </authorList>
    </citation>
    <scope>NUCLEOTIDE SEQUENCE</scope>
    <source>
        <tissue evidence="1">Shoot tissue taken approximately 20 cm above the soil surface</tissue>
    </source>
</reference>
<proteinExistence type="predicted"/>
<sequence length="32" mass="3870">MFQFHITVSVNTKAVDYKMELSKTRIIMWCFT</sequence>
<evidence type="ECO:0000313" key="1">
    <source>
        <dbReference type="EMBL" id="JAE38970.1"/>
    </source>
</evidence>
<reference evidence="1" key="1">
    <citation type="submission" date="2014-09" db="EMBL/GenBank/DDBJ databases">
        <authorList>
            <person name="Magalhaes I.L.F."/>
            <person name="Oliveira U."/>
            <person name="Santos F.R."/>
            <person name="Vidigal T.H.D.A."/>
            <person name="Brescovit A.D."/>
            <person name="Santos A.J."/>
        </authorList>
    </citation>
    <scope>NUCLEOTIDE SEQUENCE</scope>
    <source>
        <tissue evidence="1">Shoot tissue taken approximately 20 cm above the soil surface</tissue>
    </source>
</reference>
<name>A0A0A9HP88_ARUDO</name>